<evidence type="ECO:0000313" key="2">
    <source>
        <dbReference type="EMBL" id="KGB20940.1"/>
    </source>
</evidence>
<feature type="region of interest" description="Disordered" evidence="1">
    <location>
        <begin position="34"/>
        <end position="65"/>
    </location>
</feature>
<dbReference type="STRING" id="104102.AtDm6_3305"/>
<sequence>MGINGQLLEKKVGPDPVPAPLDVLLDGVCCGEWSKPTHGAHGPEGSAASAGTMGRAMGSGSAPFF</sequence>
<dbReference type="AlphaFoldDB" id="A0A094YFY2"/>
<accession>A0A094YFY2</accession>
<comment type="caution">
    <text evidence="2">The sequence shown here is derived from an EMBL/GenBank/DDBJ whole genome shotgun (WGS) entry which is preliminary data.</text>
</comment>
<evidence type="ECO:0000313" key="3">
    <source>
        <dbReference type="Proteomes" id="UP000029448"/>
    </source>
</evidence>
<evidence type="ECO:0000256" key="1">
    <source>
        <dbReference type="SAM" id="MobiDB-lite"/>
    </source>
</evidence>
<dbReference type="EMBL" id="JOKM01000106">
    <property type="protein sequence ID" value="KGB20940.1"/>
    <property type="molecule type" value="Genomic_DNA"/>
</dbReference>
<dbReference type="PATRIC" id="fig|104102.7.peg.3260"/>
<dbReference type="Proteomes" id="UP000029448">
    <property type="component" value="Unassembled WGS sequence"/>
</dbReference>
<proteinExistence type="predicted"/>
<keyword evidence="3" id="KW-1185">Reference proteome</keyword>
<reference evidence="2 3" key="1">
    <citation type="submission" date="2014-06" db="EMBL/GenBank/DDBJ databases">
        <title>Functional and comparative genomic analyses of the Drosophila gut microbiota identify candidate symbiosis factors.</title>
        <authorList>
            <person name="Newell P.D."/>
            <person name="Chaston J.M."/>
            <person name="Douglas A.E."/>
        </authorList>
    </citation>
    <scope>NUCLEOTIDE SEQUENCE [LARGE SCALE GENOMIC DNA]</scope>
    <source>
        <strain evidence="2 3">DmCS_006</strain>
    </source>
</reference>
<protein>
    <submittedName>
        <fullName evidence="2">Uncharacterized protein</fullName>
    </submittedName>
</protein>
<gene>
    <name evidence="2" type="ORF">AtDm6_3305</name>
</gene>
<organism evidence="2 3">
    <name type="scientific">Acetobacter tropicalis</name>
    <dbReference type="NCBI Taxonomy" id="104102"/>
    <lineage>
        <taxon>Bacteria</taxon>
        <taxon>Pseudomonadati</taxon>
        <taxon>Pseudomonadota</taxon>
        <taxon>Alphaproteobacteria</taxon>
        <taxon>Acetobacterales</taxon>
        <taxon>Acetobacteraceae</taxon>
        <taxon>Acetobacter</taxon>
    </lineage>
</organism>
<name>A0A094YFY2_9PROT</name>